<feature type="domain" description="SPOR" evidence="3">
    <location>
        <begin position="262"/>
        <end position="339"/>
    </location>
</feature>
<dbReference type="InterPro" id="IPR009009">
    <property type="entry name" value="RlpA-like_DPBB"/>
</dbReference>
<evidence type="ECO:0000313" key="4">
    <source>
        <dbReference type="EMBL" id="MXO64516.1"/>
    </source>
</evidence>
<dbReference type="Gene3D" id="3.30.70.1070">
    <property type="entry name" value="Sporulation related repeat"/>
    <property type="match status" value="1"/>
</dbReference>
<dbReference type="PANTHER" id="PTHR34183:SF1">
    <property type="entry name" value="ENDOLYTIC PEPTIDOGLYCAN TRANSGLYCOSYLASE RLPA"/>
    <property type="match status" value="1"/>
</dbReference>
<gene>
    <name evidence="4" type="ORF">GRI91_01925</name>
</gene>
<dbReference type="PANTHER" id="PTHR34183">
    <property type="entry name" value="ENDOLYTIC PEPTIDOGLYCAN TRANSGLYCOSYLASE RLPA"/>
    <property type="match status" value="1"/>
</dbReference>
<comment type="caution">
    <text evidence="4">The sequence shown here is derived from an EMBL/GenBank/DDBJ whole genome shotgun (WGS) entry which is preliminary data.</text>
</comment>
<feature type="region of interest" description="Disordered" evidence="1">
    <location>
        <begin position="154"/>
        <end position="174"/>
    </location>
</feature>
<evidence type="ECO:0000256" key="2">
    <source>
        <dbReference type="SAM" id="SignalP"/>
    </source>
</evidence>
<dbReference type="InterPro" id="IPR007730">
    <property type="entry name" value="SPOR-like_dom"/>
</dbReference>
<reference evidence="4 5" key="1">
    <citation type="submission" date="2019-12" db="EMBL/GenBank/DDBJ databases">
        <title>Genomic-based taxomic classification of the family Erythrobacteraceae.</title>
        <authorList>
            <person name="Xu L."/>
        </authorList>
    </citation>
    <scope>NUCLEOTIDE SEQUENCE [LARGE SCALE GENOMIC DNA]</scope>
    <source>
        <strain evidence="4 5">LMG 29518</strain>
    </source>
</reference>
<name>A0A6I4T0T4_9SPHN</name>
<dbReference type="CDD" id="cd22268">
    <property type="entry name" value="DPBB_RlpA-like"/>
    <property type="match status" value="1"/>
</dbReference>
<dbReference type="PROSITE" id="PS51257">
    <property type="entry name" value="PROKAR_LIPOPROTEIN"/>
    <property type="match status" value="1"/>
</dbReference>
<dbReference type="InterPro" id="IPR036908">
    <property type="entry name" value="RlpA-like_sf"/>
</dbReference>
<feature type="signal peptide" evidence="2">
    <location>
        <begin position="1"/>
        <end position="30"/>
    </location>
</feature>
<dbReference type="SUPFAM" id="SSF110997">
    <property type="entry name" value="Sporulation related repeat"/>
    <property type="match status" value="1"/>
</dbReference>
<evidence type="ECO:0000259" key="3">
    <source>
        <dbReference type="PROSITE" id="PS51724"/>
    </source>
</evidence>
<dbReference type="Gene3D" id="2.40.40.10">
    <property type="entry name" value="RlpA-like domain"/>
    <property type="match status" value="1"/>
</dbReference>
<accession>A0A6I4T0T4</accession>
<feature type="chain" id="PRO_5026036273" evidence="2">
    <location>
        <begin position="31"/>
        <end position="340"/>
    </location>
</feature>
<dbReference type="GO" id="GO:0042834">
    <property type="term" value="F:peptidoglycan binding"/>
    <property type="evidence" value="ECO:0007669"/>
    <property type="project" value="InterPro"/>
</dbReference>
<dbReference type="GO" id="GO:0009279">
    <property type="term" value="C:cell outer membrane"/>
    <property type="evidence" value="ECO:0007669"/>
    <property type="project" value="TreeGrafter"/>
</dbReference>
<dbReference type="Pfam" id="PF03330">
    <property type="entry name" value="DPBB_1"/>
    <property type="match status" value="1"/>
</dbReference>
<feature type="compositionally biased region" description="Basic and acidic residues" evidence="1">
    <location>
        <begin position="205"/>
        <end position="218"/>
    </location>
</feature>
<protein>
    <submittedName>
        <fullName evidence="4">Sporulation protein SsgA</fullName>
    </submittedName>
</protein>
<feature type="region of interest" description="Disordered" evidence="1">
    <location>
        <begin position="188"/>
        <end position="219"/>
    </location>
</feature>
<keyword evidence="5" id="KW-1185">Reference proteome</keyword>
<keyword evidence="2" id="KW-0732">Signal</keyword>
<proteinExistence type="predicted"/>
<sequence length="340" mass="35943">MRNKETVAVGGMKPILQLLPVVLLAGCAAASSNAPQIAPIPRTGPAADYPMVVGDPYSVQGMLYTPQDVMNYDEVGYVALDPAGGATISAEHHTLPLPSYVEVTSLDTGRTILVRVERRGPMQSKDLIGLSPGAMEQLGSEIGGPVRVRRVNPPEESRALLRRGGQAGKRMDTPMSLVEVLRRRLPESGSVPLNEESEKAAPLPIRDETGSKPEKDDSAAVIRNVDPDLPSAAEPPENDSSGDFVSRPIVQAVQPVRAAASQSAAPATAPIENGFIVQAGAYSRKAGAEQVASDIDGFISPSGSLYRVRTGPFKTRAEAQSALAKVKAAGYSDARIYRQN</sequence>
<organism evidence="4 5">
    <name type="scientific">Altericroceibacterium endophyticum</name>
    <dbReference type="NCBI Taxonomy" id="1808508"/>
    <lineage>
        <taxon>Bacteria</taxon>
        <taxon>Pseudomonadati</taxon>
        <taxon>Pseudomonadota</taxon>
        <taxon>Alphaproteobacteria</taxon>
        <taxon>Sphingomonadales</taxon>
        <taxon>Erythrobacteraceae</taxon>
        <taxon>Altericroceibacterium</taxon>
    </lineage>
</organism>
<dbReference type="Pfam" id="PF05036">
    <property type="entry name" value="SPOR"/>
    <property type="match status" value="1"/>
</dbReference>
<dbReference type="EMBL" id="WTYT01000001">
    <property type="protein sequence ID" value="MXO64516.1"/>
    <property type="molecule type" value="Genomic_DNA"/>
</dbReference>
<evidence type="ECO:0000256" key="1">
    <source>
        <dbReference type="SAM" id="MobiDB-lite"/>
    </source>
</evidence>
<dbReference type="InterPro" id="IPR036680">
    <property type="entry name" value="SPOR-like_sf"/>
</dbReference>
<dbReference type="Proteomes" id="UP000438476">
    <property type="component" value="Unassembled WGS sequence"/>
</dbReference>
<dbReference type="PROSITE" id="PS51724">
    <property type="entry name" value="SPOR"/>
    <property type="match status" value="1"/>
</dbReference>
<evidence type="ECO:0000313" key="5">
    <source>
        <dbReference type="Proteomes" id="UP000438476"/>
    </source>
</evidence>
<dbReference type="AlphaFoldDB" id="A0A6I4T0T4"/>